<dbReference type="RefSeq" id="WP_011904453.1">
    <property type="nucleotide sequence ID" value="NC_009380.1"/>
</dbReference>
<sequence length="245" mass="25504">MLNDNATLVVGAGNFFRAPTGTIAPSDLFSIDSMWENVGHTSLEDIFGITSEGGEATTLGTLQAQTLRTTYAPRTESFAFTLQQFDRAGLRLYYGSNAPLLADGSLGVPMSPVPTECAFLVVFYDGTNAFAFYAPKAEIFRADDLSVSDAESLAGLPLSVKPLVFGSNAYAYTVTPIGGIEAEGASAGTPGAFSPDGADTPYNLTALAGVTASPATAWTTGQYVDLEDGTTAYWDSSVWVAGVAA</sequence>
<dbReference type="InterPro" id="IPR058154">
    <property type="entry name" value="Bxb1_TTP-like"/>
</dbReference>
<name>A4X2B9_SALTO</name>
<dbReference type="KEGG" id="stp:Strop_0536"/>
<gene>
    <name evidence="1" type="ordered locus">Strop_0536</name>
</gene>
<keyword evidence="2" id="KW-1185">Reference proteome</keyword>
<dbReference type="EMBL" id="CP000667">
    <property type="protein sequence ID" value="ABP53019.1"/>
    <property type="molecule type" value="Genomic_DNA"/>
</dbReference>
<evidence type="ECO:0000313" key="2">
    <source>
        <dbReference type="Proteomes" id="UP000000235"/>
    </source>
</evidence>
<evidence type="ECO:0008006" key="3">
    <source>
        <dbReference type="Google" id="ProtNLM"/>
    </source>
</evidence>
<dbReference type="HOGENOM" id="CLU_1132980_0_0_11"/>
<dbReference type="STRING" id="369723.Strop_0536"/>
<dbReference type="Pfam" id="PF25681">
    <property type="entry name" value="Phage_TTP_17"/>
    <property type="match status" value="1"/>
</dbReference>
<protein>
    <recommendedName>
        <fullName evidence="3">Major tail protein</fullName>
    </recommendedName>
</protein>
<evidence type="ECO:0000313" key="1">
    <source>
        <dbReference type="EMBL" id="ABP53019.1"/>
    </source>
</evidence>
<dbReference type="AlphaFoldDB" id="A4X2B9"/>
<accession>A4X2B9</accession>
<dbReference type="eggNOG" id="ENOG5033Y46">
    <property type="taxonomic scope" value="Bacteria"/>
</dbReference>
<reference evidence="2" key="1">
    <citation type="journal article" date="2007" name="Proc. Natl. Acad. Sci. U.S.A.">
        <title>Genome sequencing reveals complex secondary metabolome in the marine actinomycete Salinispora tropica.</title>
        <authorList>
            <person name="Udwary D.W."/>
            <person name="Zeigler L."/>
            <person name="Asolkar R.N."/>
            <person name="Singan V."/>
            <person name="Lapidus A."/>
            <person name="Fenical W."/>
            <person name="Jensen P.R."/>
            <person name="Moore B.S."/>
        </authorList>
    </citation>
    <scope>NUCLEOTIDE SEQUENCE [LARGE SCALE GENOMIC DNA]</scope>
    <source>
        <strain evidence="2">ATCC BAA-916 / DSM 44818 / CNB-440</strain>
    </source>
</reference>
<proteinExistence type="predicted"/>
<organism evidence="1 2">
    <name type="scientific">Salinispora tropica (strain ATCC BAA-916 / DSM 44818 / JCM 13857 / NBRC 105044 / CNB-440)</name>
    <dbReference type="NCBI Taxonomy" id="369723"/>
    <lineage>
        <taxon>Bacteria</taxon>
        <taxon>Bacillati</taxon>
        <taxon>Actinomycetota</taxon>
        <taxon>Actinomycetes</taxon>
        <taxon>Micromonosporales</taxon>
        <taxon>Micromonosporaceae</taxon>
        <taxon>Salinispora</taxon>
    </lineage>
</organism>
<dbReference type="Proteomes" id="UP000000235">
    <property type="component" value="Chromosome"/>
</dbReference>